<dbReference type="SUPFAM" id="SSF55831">
    <property type="entry name" value="Thymidylate synthase/dCMP hydroxymethylase"/>
    <property type="match status" value="1"/>
</dbReference>
<keyword evidence="2 6" id="KW-0963">Cytoplasm</keyword>
<protein>
    <recommendedName>
        <fullName evidence="1 6">Thymidylate synthase</fullName>
        <shortName evidence="6">TS</shortName>
        <shortName evidence="6">TSase</shortName>
        <ecNumber evidence="1 6">2.1.1.45</ecNumber>
    </recommendedName>
</protein>
<dbReference type="GO" id="GO:0006231">
    <property type="term" value="P:dTMP biosynthetic process"/>
    <property type="evidence" value="ECO:0007669"/>
    <property type="project" value="UniProtKB-UniRule"/>
</dbReference>
<feature type="binding site" evidence="6">
    <location>
        <begin position="126"/>
        <end position="127"/>
    </location>
    <ligand>
        <name>dUMP</name>
        <dbReference type="ChEBI" id="CHEBI:246422"/>
        <note>ligand shared between dimeric partners</note>
    </ligand>
</feature>
<comment type="pathway">
    <text evidence="6">Pyrimidine metabolism; dTTP biosynthesis.</text>
</comment>
<comment type="function">
    <text evidence="6">Catalyzes the reductive methylation of 2'-deoxyuridine-5'-monophosphate (dUMP) to 2'-deoxythymidine-5'-monophosphate (dTMP) while utilizing 5,10-methylenetetrahydrofolate (mTHF) as the methyl donor and reductant in the reaction, yielding dihydrofolate (DHF) as a by-product. This enzymatic reaction provides an intracellular de novo source of dTMP, an essential precursor for DNA biosynthesis.</text>
</comment>
<keyword evidence="4 6" id="KW-0808">Transferase</keyword>
<dbReference type="HOGENOM" id="CLU_021669_0_0_6"/>
<comment type="similarity">
    <text evidence="6">Belongs to the thymidylate synthase family. Bacterial-type ThyA subfamily.</text>
</comment>
<dbReference type="PRINTS" id="PR00108">
    <property type="entry name" value="THYMDSNTHASE"/>
</dbReference>
<keyword evidence="3 6" id="KW-0489">Methyltransferase</keyword>
<evidence type="ECO:0000259" key="8">
    <source>
        <dbReference type="Pfam" id="PF00303"/>
    </source>
</evidence>
<feature type="binding site" description="in other chain" evidence="6">
    <location>
        <position position="21"/>
    </location>
    <ligand>
        <name>dUMP</name>
        <dbReference type="ChEBI" id="CHEBI:246422"/>
        <note>ligand shared between dimeric partners</note>
    </ligand>
</feature>
<name>H6Q4Z7_WIGGL</name>
<dbReference type="Gene3D" id="3.30.572.10">
    <property type="entry name" value="Thymidylate synthase/dCMP hydroxymethylase domain"/>
    <property type="match status" value="1"/>
</dbReference>
<dbReference type="InterPro" id="IPR020940">
    <property type="entry name" value="Thymidylate_synthase_AS"/>
</dbReference>
<dbReference type="HAMAP" id="MF_00008">
    <property type="entry name" value="Thymidy_synth_bact"/>
    <property type="match status" value="1"/>
</dbReference>
<dbReference type="NCBIfam" id="TIGR03284">
    <property type="entry name" value="thym_sym"/>
    <property type="match status" value="2"/>
</dbReference>
<organism evidence="9 10">
    <name type="scientific">Wigglesworthia glossinidia endosymbiont of Glossina morsitans morsitans</name>
    <name type="common">Yale colony</name>
    <dbReference type="NCBI Taxonomy" id="1142511"/>
    <lineage>
        <taxon>Bacteria</taxon>
        <taxon>Pseudomonadati</taxon>
        <taxon>Pseudomonadota</taxon>
        <taxon>Gammaproteobacteria</taxon>
        <taxon>Enterobacterales</taxon>
        <taxon>Erwiniaceae</taxon>
        <taxon>Wigglesworthia</taxon>
    </lineage>
</organism>
<dbReference type="Proteomes" id="UP000009061">
    <property type="component" value="Chromosome"/>
</dbReference>
<dbReference type="STRING" id="1142511.WIGMOR_0450"/>
<proteinExistence type="inferred from homology"/>
<evidence type="ECO:0000256" key="3">
    <source>
        <dbReference type="ARBA" id="ARBA00022603"/>
    </source>
</evidence>
<dbReference type="AlphaFoldDB" id="H6Q4Z7"/>
<feature type="active site" description="Nucleophile" evidence="6">
    <location>
        <position position="146"/>
    </location>
</feature>
<feature type="domain" description="Thymidylate synthase/dCMP hydroxymethylase" evidence="8">
    <location>
        <begin position="2"/>
        <end position="264"/>
    </location>
</feature>
<feature type="binding site" description="in other chain" evidence="6">
    <location>
        <begin position="166"/>
        <end position="169"/>
    </location>
    <ligand>
        <name>dUMP</name>
        <dbReference type="ChEBI" id="CHEBI:246422"/>
        <note>ligand shared between dimeric partners</note>
    </ligand>
</feature>
<evidence type="ECO:0000256" key="7">
    <source>
        <dbReference type="PROSITE-ProRule" id="PRU10016"/>
    </source>
</evidence>
<dbReference type="EC" id="2.1.1.45" evidence="1 6"/>
<keyword evidence="10" id="KW-1185">Reference proteome</keyword>
<dbReference type="InterPro" id="IPR000398">
    <property type="entry name" value="Thymidylate_synthase"/>
</dbReference>
<dbReference type="PANTHER" id="PTHR11548">
    <property type="entry name" value="THYMIDYLATE SYNTHASE 1"/>
    <property type="match status" value="1"/>
</dbReference>
<comment type="catalytic activity">
    <reaction evidence="6">
        <text>dUMP + (6R)-5,10-methylene-5,6,7,8-tetrahydrofolate = 7,8-dihydrofolate + dTMP</text>
        <dbReference type="Rhea" id="RHEA:12104"/>
        <dbReference type="ChEBI" id="CHEBI:15636"/>
        <dbReference type="ChEBI" id="CHEBI:57451"/>
        <dbReference type="ChEBI" id="CHEBI:63528"/>
        <dbReference type="ChEBI" id="CHEBI:246422"/>
        <dbReference type="EC" id="2.1.1.45"/>
    </reaction>
</comment>
<dbReference type="UniPathway" id="UPA00575"/>
<dbReference type="eggNOG" id="COG0207">
    <property type="taxonomic scope" value="Bacteria"/>
</dbReference>
<dbReference type="GO" id="GO:0032259">
    <property type="term" value="P:methylation"/>
    <property type="evidence" value="ECO:0007669"/>
    <property type="project" value="UniProtKB-KW"/>
</dbReference>
<feature type="binding site" description="in other chain" evidence="6">
    <location>
        <position position="177"/>
    </location>
    <ligand>
        <name>dUMP</name>
        <dbReference type="ChEBI" id="CHEBI:246422"/>
        <note>ligand shared between dimeric partners</note>
    </ligand>
</feature>
<dbReference type="GO" id="GO:0004799">
    <property type="term" value="F:thymidylate synthase activity"/>
    <property type="evidence" value="ECO:0007669"/>
    <property type="project" value="UniProtKB-UniRule"/>
</dbReference>
<evidence type="ECO:0000256" key="1">
    <source>
        <dbReference type="ARBA" id="ARBA00011947"/>
    </source>
</evidence>
<dbReference type="InterPro" id="IPR023451">
    <property type="entry name" value="Thymidate_synth/dCMP_Mease_dom"/>
</dbReference>
<dbReference type="CDD" id="cd00351">
    <property type="entry name" value="TS_Pyrimidine_HMase"/>
    <property type="match status" value="1"/>
</dbReference>
<accession>H6Q4Z7</accession>
<sequence length="264" mass="31049">MKQYLNLLNFTLHHGFEKKDRTKIGTLSIFGHQIRISLKHGFPLLTTKYCHFKSIVYELLWFLNGDTNISYLNKHKVSIWDEWADFQGNLGPIYGKQWRSWNVDNFSTIDQISIALYQLKHTPESRRILVSSWNVSDLKFMALPPCHVLFQFYVVNDTLSCQVYQRSCDIFLGLPFNLASYALLLHMFAQQCDLDIGELIWTGGDIHLYKSHLEQAKLQINRTPFRSPKISLVKKPKSLFNYKFENFHLMNYRYHPKIKAPIAI</sequence>
<dbReference type="RefSeq" id="WP_014354219.1">
    <property type="nucleotide sequence ID" value="NC_016893.1"/>
</dbReference>
<dbReference type="EMBL" id="CP003315">
    <property type="protein sequence ID" value="AFA41280.1"/>
    <property type="molecule type" value="Genomic_DNA"/>
</dbReference>
<dbReference type="KEGG" id="wgl:WIGMOR_0450"/>
<dbReference type="Pfam" id="PF00303">
    <property type="entry name" value="Thymidylat_synt"/>
    <property type="match status" value="1"/>
</dbReference>
<evidence type="ECO:0000313" key="9">
    <source>
        <dbReference type="EMBL" id="AFA41280.1"/>
    </source>
</evidence>
<dbReference type="InterPro" id="IPR036926">
    <property type="entry name" value="Thymidate_synth/dCMP_Mease_sf"/>
</dbReference>
<dbReference type="NCBIfam" id="NF002499">
    <property type="entry name" value="PRK01827.1-5"/>
    <property type="match status" value="1"/>
</dbReference>
<feature type="binding site" evidence="6">
    <location>
        <position position="51"/>
    </location>
    <ligand>
        <name>(6R)-5,10-methylene-5,6,7,8-tetrahydrofolate</name>
        <dbReference type="ChEBI" id="CHEBI:15636"/>
    </ligand>
</feature>
<evidence type="ECO:0000256" key="4">
    <source>
        <dbReference type="ARBA" id="ARBA00022679"/>
    </source>
</evidence>
<feature type="active site" evidence="7">
    <location>
        <position position="146"/>
    </location>
</feature>
<evidence type="ECO:0000313" key="10">
    <source>
        <dbReference type="Proteomes" id="UP000009061"/>
    </source>
</evidence>
<dbReference type="GO" id="GO:0005829">
    <property type="term" value="C:cytosol"/>
    <property type="evidence" value="ECO:0007669"/>
    <property type="project" value="TreeGrafter"/>
</dbReference>
<dbReference type="InterPro" id="IPR045097">
    <property type="entry name" value="Thymidate_synth/dCMP_Mease"/>
</dbReference>
<dbReference type="PANTHER" id="PTHR11548:SF9">
    <property type="entry name" value="THYMIDYLATE SYNTHASE"/>
    <property type="match status" value="1"/>
</dbReference>
<feature type="binding site" evidence="6">
    <location>
        <position position="263"/>
    </location>
    <ligand>
        <name>(6R)-5,10-methylene-5,6,7,8-tetrahydrofolate</name>
        <dbReference type="ChEBI" id="CHEBI:15636"/>
    </ligand>
</feature>
<reference evidence="9 10" key="1">
    <citation type="journal article" date="2012" name="MBio">
        <title>Insight into the transmission biology and species-specific functional capabilities of tsetse (Diptera: glossinidae) obligate symbiont wigglesworthia.</title>
        <authorList>
            <person name="Rio R.V."/>
            <person name="Symula R.E."/>
            <person name="Wang J."/>
            <person name="Lohs C."/>
            <person name="Wu Y.N."/>
            <person name="Snyder A.K."/>
            <person name="Bjornson R.D."/>
            <person name="Oshima K."/>
            <person name="Biehl B.S."/>
            <person name="Perna N.T."/>
            <person name="Hattori M."/>
            <person name="Aksoy S."/>
        </authorList>
    </citation>
    <scope>NUCLEOTIDE SEQUENCE [LARGE SCALE GENOMIC DNA]</scope>
    <source>
        <strain evidence="9">WGM</strain>
    </source>
</reference>
<dbReference type="NCBIfam" id="NF002497">
    <property type="entry name" value="PRK01827.1-3"/>
    <property type="match status" value="1"/>
</dbReference>
<evidence type="ECO:0000256" key="5">
    <source>
        <dbReference type="ARBA" id="ARBA00022727"/>
    </source>
</evidence>
<dbReference type="PROSITE" id="PS00091">
    <property type="entry name" value="THYMIDYLATE_SYNTHASE"/>
    <property type="match status" value="1"/>
</dbReference>
<feature type="binding site" evidence="6">
    <location>
        <position position="169"/>
    </location>
    <ligand>
        <name>(6R)-5,10-methylene-5,6,7,8-tetrahydrofolate</name>
        <dbReference type="ChEBI" id="CHEBI:15636"/>
    </ligand>
</feature>
<dbReference type="OrthoDB" id="9774633at2"/>
<comment type="subunit">
    <text evidence="6">Homodimer.</text>
</comment>
<feature type="binding site" description="in other chain" evidence="6">
    <location>
        <begin position="207"/>
        <end position="209"/>
    </location>
    <ligand>
        <name>dUMP</name>
        <dbReference type="ChEBI" id="CHEBI:246422"/>
        <note>ligand shared between dimeric partners</note>
    </ligand>
</feature>
<gene>
    <name evidence="6 9" type="primary">thyA</name>
    <name evidence="9" type="ORF">WIGMOR_0450</name>
</gene>
<evidence type="ECO:0000256" key="2">
    <source>
        <dbReference type="ARBA" id="ARBA00022490"/>
    </source>
</evidence>
<dbReference type="GO" id="GO:0006235">
    <property type="term" value="P:dTTP biosynthetic process"/>
    <property type="evidence" value="ECO:0007669"/>
    <property type="project" value="UniProtKB-UniRule"/>
</dbReference>
<evidence type="ECO:0000256" key="6">
    <source>
        <dbReference type="HAMAP-Rule" id="MF_00008"/>
    </source>
</evidence>
<keyword evidence="5 6" id="KW-0545">Nucleotide biosynthesis</keyword>
<comment type="subcellular location">
    <subcellularLocation>
        <location evidence="6">Cytoplasm</location>
    </subcellularLocation>
</comment>